<feature type="non-terminal residue" evidence="1">
    <location>
        <position position="1"/>
    </location>
</feature>
<evidence type="ECO:0000313" key="1">
    <source>
        <dbReference type="EMBL" id="CDW41865.1"/>
    </source>
</evidence>
<reference evidence="1" key="1">
    <citation type="submission" date="2014-05" db="EMBL/GenBank/DDBJ databases">
        <authorList>
            <person name="Chronopoulou M."/>
        </authorList>
    </citation>
    <scope>NUCLEOTIDE SEQUENCE</scope>
    <source>
        <tissue evidence="1">Whole organism</tissue>
    </source>
</reference>
<protein>
    <submittedName>
        <fullName evidence="1">Uncharacterized protein</fullName>
    </submittedName>
</protein>
<sequence length="65" mass="7549">SNVYSFIKYVNQTRHNSSGYIVKLGLDKGHGFLKICINLVNKLKVLLNHLSKINFQLQKDFKQLE</sequence>
<accession>A0A0K2UUY6</accession>
<organism evidence="1">
    <name type="scientific">Lepeophtheirus salmonis</name>
    <name type="common">Salmon louse</name>
    <name type="synonym">Caligus salmonis</name>
    <dbReference type="NCBI Taxonomy" id="72036"/>
    <lineage>
        <taxon>Eukaryota</taxon>
        <taxon>Metazoa</taxon>
        <taxon>Ecdysozoa</taxon>
        <taxon>Arthropoda</taxon>
        <taxon>Crustacea</taxon>
        <taxon>Multicrustacea</taxon>
        <taxon>Hexanauplia</taxon>
        <taxon>Copepoda</taxon>
        <taxon>Siphonostomatoida</taxon>
        <taxon>Caligidae</taxon>
        <taxon>Lepeophtheirus</taxon>
    </lineage>
</organism>
<dbReference type="AlphaFoldDB" id="A0A0K2UUY6"/>
<name>A0A0K2UUY6_LEPSM</name>
<proteinExistence type="predicted"/>
<dbReference type="EMBL" id="HACA01024504">
    <property type="protein sequence ID" value="CDW41865.1"/>
    <property type="molecule type" value="Transcribed_RNA"/>
</dbReference>